<reference evidence="1" key="1">
    <citation type="submission" date="2022-10" db="EMBL/GenBank/DDBJ databases">
        <title>Whole genome sequencing of three plant growth promoting bacteria isolated from Vachellia tortilis subsp. raddiana in Morocco.</title>
        <authorList>
            <person name="Hnini M."/>
            <person name="Zouagui R."/>
            <person name="Zouagui H."/>
            <person name="Chemao Elfihri M.-W."/>
            <person name="Ibrahimi A."/>
            <person name="Sbabou L."/>
            <person name="Aurag J."/>
        </authorList>
    </citation>
    <scope>NUCLEOTIDE SEQUENCE</scope>
    <source>
        <strain evidence="1">LMR678</strain>
    </source>
</reference>
<dbReference type="Proteomes" id="UP001079430">
    <property type="component" value="Unassembled WGS sequence"/>
</dbReference>
<protein>
    <submittedName>
        <fullName evidence="1">Uncharacterized protein</fullName>
    </submittedName>
</protein>
<dbReference type="EMBL" id="JAPVOI010000005">
    <property type="protein sequence ID" value="MCZ4093532.1"/>
    <property type="molecule type" value="Genomic_DNA"/>
</dbReference>
<keyword evidence="2" id="KW-1185">Reference proteome</keyword>
<name>A0ABT4KNJ7_9HYPH</name>
<comment type="caution">
    <text evidence="1">The sequence shown here is derived from an EMBL/GenBank/DDBJ whole genome shotgun (WGS) entry which is preliminary data.</text>
</comment>
<organism evidence="1 2">
    <name type="scientific">Sinorhizobium psoraleae</name>
    <dbReference type="NCBI Taxonomy" id="520838"/>
    <lineage>
        <taxon>Bacteria</taxon>
        <taxon>Pseudomonadati</taxon>
        <taxon>Pseudomonadota</taxon>
        <taxon>Alphaproteobacteria</taxon>
        <taxon>Hyphomicrobiales</taxon>
        <taxon>Rhizobiaceae</taxon>
        <taxon>Sinorhizobium/Ensifer group</taxon>
        <taxon>Sinorhizobium</taxon>
    </lineage>
</organism>
<evidence type="ECO:0000313" key="2">
    <source>
        <dbReference type="Proteomes" id="UP001079430"/>
    </source>
</evidence>
<proteinExistence type="predicted"/>
<dbReference type="RefSeq" id="WP_269285312.1">
    <property type="nucleotide sequence ID" value="NZ_JAPVOI010000005.1"/>
</dbReference>
<accession>A0ABT4KNJ7</accession>
<sequence length="226" mass="24938">MTPVTSKQLFKHGDCRTLVHKRQSWGGIQADVVRRTGLKKEETAFSSDNHLILLNLQGNSEKGEYFINGRRSSFIKRRPGAVLFVPAGCILEGWEEGASTAAYLSISVAQTFLQTFAGRLPSESIRQLSPDLGFEDPIIMRAARGIGNEIGERSPMGTLLVESYAASILAQLLRRLSYTPRVSKGAAASNTESRPRKDQRGPCFGYAFVAACRDRRTERSPFLPCV</sequence>
<gene>
    <name evidence="1" type="ORF">O3W52_27300</name>
</gene>
<evidence type="ECO:0000313" key="1">
    <source>
        <dbReference type="EMBL" id="MCZ4093532.1"/>
    </source>
</evidence>